<feature type="region of interest" description="Disordered" evidence="8">
    <location>
        <begin position="629"/>
        <end position="648"/>
    </location>
</feature>
<protein>
    <recommendedName>
        <fullName evidence="9">Protein kinase domain-containing protein</fullName>
    </recommendedName>
</protein>
<comment type="caution">
    <text evidence="10">The sequence shown here is derived from an EMBL/GenBank/DDBJ whole genome shotgun (WGS) entry which is preliminary data.</text>
</comment>
<dbReference type="GO" id="GO:0004674">
    <property type="term" value="F:protein serine/threonine kinase activity"/>
    <property type="evidence" value="ECO:0007669"/>
    <property type="project" value="UniProtKB-KW"/>
</dbReference>
<gene>
    <name evidence="10" type="ORF">PFISCL1PPCAC_10726</name>
</gene>
<dbReference type="InterPro" id="IPR000719">
    <property type="entry name" value="Prot_kinase_dom"/>
</dbReference>
<keyword evidence="5 6" id="KW-0067">ATP-binding</keyword>
<dbReference type="PROSITE" id="PS00107">
    <property type="entry name" value="PROTEIN_KINASE_ATP"/>
    <property type="match status" value="1"/>
</dbReference>
<dbReference type="FunFam" id="1.10.510.10:FF:000698">
    <property type="entry name" value="Serine/threonine-protein kinase tousled-like 1"/>
    <property type="match status" value="1"/>
</dbReference>
<dbReference type="Pfam" id="PF00069">
    <property type="entry name" value="Pkinase"/>
    <property type="match status" value="1"/>
</dbReference>
<dbReference type="PROSITE" id="PS50011">
    <property type="entry name" value="PROTEIN_KINASE_DOM"/>
    <property type="match status" value="1"/>
</dbReference>
<evidence type="ECO:0000256" key="4">
    <source>
        <dbReference type="ARBA" id="ARBA00022777"/>
    </source>
</evidence>
<proteinExistence type="predicted"/>
<feature type="binding site" evidence="6">
    <location>
        <position position="373"/>
    </location>
    <ligand>
        <name>ATP</name>
        <dbReference type="ChEBI" id="CHEBI:30616"/>
    </ligand>
</feature>
<dbReference type="InterPro" id="IPR017441">
    <property type="entry name" value="Protein_kinase_ATP_BS"/>
</dbReference>
<feature type="compositionally biased region" description="Basic and acidic residues" evidence="8">
    <location>
        <begin position="309"/>
        <end position="332"/>
    </location>
</feature>
<feature type="non-terminal residue" evidence="10">
    <location>
        <position position="1"/>
    </location>
</feature>
<feature type="compositionally biased region" description="Low complexity" evidence="8">
    <location>
        <begin position="52"/>
        <end position="68"/>
    </location>
</feature>
<accession>A0AAV5VIS7</accession>
<evidence type="ECO:0000256" key="1">
    <source>
        <dbReference type="ARBA" id="ARBA00022527"/>
    </source>
</evidence>
<dbReference type="Gene3D" id="1.10.510.10">
    <property type="entry name" value="Transferase(Phosphotransferase) domain 1"/>
    <property type="match status" value="1"/>
</dbReference>
<dbReference type="PROSITE" id="PS00108">
    <property type="entry name" value="PROTEIN_KINASE_ST"/>
    <property type="match status" value="1"/>
</dbReference>
<evidence type="ECO:0000256" key="8">
    <source>
        <dbReference type="SAM" id="MobiDB-lite"/>
    </source>
</evidence>
<dbReference type="PANTHER" id="PTHR22974">
    <property type="entry name" value="MIXED LINEAGE PROTEIN KINASE"/>
    <property type="match status" value="1"/>
</dbReference>
<dbReference type="CDD" id="cd13990">
    <property type="entry name" value="STKc_TLK"/>
    <property type="match status" value="1"/>
</dbReference>
<evidence type="ECO:0000256" key="2">
    <source>
        <dbReference type="ARBA" id="ARBA00022679"/>
    </source>
</evidence>
<feature type="compositionally biased region" description="Polar residues" evidence="8">
    <location>
        <begin position="1"/>
        <end position="11"/>
    </location>
</feature>
<feature type="compositionally biased region" description="Gly residues" evidence="8">
    <location>
        <begin position="13"/>
        <end position="28"/>
    </location>
</feature>
<dbReference type="GO" id="GO:0007059">
    <property type="term" value="P:chromosome segregation"/>
    <property type="evidence" value="ECO:0007669"/>
    <property type="project" value="TreeGrafter"/>
</dbReference>
<feature type="coiled-coil region" evidence="7">
    <location>
        <begin position="184"/>
        <end position="211"/>
    </location>
</feature>
<dbReference type="GO" id="GO:0035556">
    <property type="term" value="P:intracellular signal transduction"/>
    <property type="evidence" value="ECO:0007669"/>
    <property type="project" value="TreeGrafter"/>
</dbReference>
<feature type="region of interest" description="Disordered" evidence="8">
    <location>
        <begin position="1"/>
        <end position="97"/>
    </location>
</feature>
<keyword evidence="11" id="KW-1185">Reference proteome</keyword>
<evidence type="ECO:0000256" key="3">
    <source>
        <dbReference type="ARBA" id="ARBA00022741"/>
    </source>
</evidence>
<dbReference type="AlphaFoldDB" id="A0AAV5VIS7"/>
<dbReference type="InterPro" id="IPR008271">
    <property type="entry name" value="Ser/Thr_kinase_AS"/>
</dbReference>
<reference evidence="10" key="1">
    <citation type="submission" date="2023-10" db="EMBL/GenBank/DDBJ databases">
        <title>Genome assembly of Pristionchus species.</title>
        <authorList>
            <person name="Yoshida K."/>
            <person name="Sommer R.J."/>
        </authorList>
    </citation>
    <scope>NUCLEOTIDE SEQUENCE</scope>
    <source>
        <strain evidence="10">RS5133</strain>
    </source>
</reference>
<keyword evidence="4" id="KW-0418">Kinase</keyword>
<feature type="coiled-coil region" evidence="7">
    <location>
        <begin position="108"/>
        <end position="156"/>
    </location>
</feature>
<dbReference type="PANTHER" id="PTHR22974:SF23">
    <property type="entry name" value="TOUSLED-LIKE KINASE, ISOFORM G"/>
    <property type="match status" value="1"/>
</dbReference>
<organism evidence="10 11">
    <name type="scientific">Pristionchus fissidentatus</name>
    <dbReference type="NCBI Taxonomy" id="1538716"/>
    <lineage>
        <taxon>Eukaryota</taxon>
        <taxon>Metazoa</taxon>
        <taxon>Ecdysozoa</taxon>
        <taxon>Nematoda</taxon>
        <taxon>Chromadorea</taxon>
        <taxon>Rhabditida</taxon>
        <taxon>Rhabditina</taxon>
        <taxon>Diplogasteromorpha</taxon>
        <taxon>Diplogasteroidea</taxon>
        <taxon>Neodiplogasteridae</taxon>
        <taxon>Pristionchus</taxon>
    </lineage>
</organism>
<feature type="region of interest" description="Disordered" evidence="8">
    <location>
        <begin position="309"/>
        <end position="334"/>
    </location>
</feature>
<dbReference type="InterPro" id="IPR011009">
    <property type="entry name" value="Kinase-like_dom_sf"/>
</dbReference>
<evidence type="ECO:0000256" key="5">
    <source>
        <dbReference type="ARBA" id="ARBA00022840"/>
    </source>
</evidence>
<keyword evidence="3 6" id="KW-0547">Nucleotide-binding</keyword>
<name>A0AAV5VIS7_9BILA</name>
<evidence type="ECO:0000313" key="10">
    <source>
        <dbReference type="EMBL" id="GMT19429.1"/>
    </source>
</evidence>
<dbReference type="GO" id="GO:0005634">
    <property type="term" value="C:nucleus"/>
    <property type="evidence" value="ECO:0007669"/>
    <property type="project" value="TreeGrafter"/>
</dbReference>
<evidence type="ECO:0000256" key="6">
    <source>
        <dbReference type="PROSITE-ProRule" id="PRU10141"/>
    </source>
</evidence>
<dbReference type="Proteomes" id="UP001432322">
    <property type="component" value="Unassembled WGS sequence"/>
</dbReference>
<evidence type="ECO:0000259" key="9">
    <source>
        <dbReference type="PROSITE" id="PS50011"/>
    </source>
</evidence>
<dbReference type="SUPFAM" id="SSF56112">
    <property type="entry name" value="Protein kinase-like (PK-like)"/>
    <property type="match status" value="1"/>
</dbReference>
<evidence type="ECO:0000256" key="7">
    <source>
        <dbReference type="SAM" id="Coils"/>
    </source>
</evidence>
<evidence type="ECO:0000313" key="11">
    <source>
        <dbReference type="Proteomes" id="UP001432322"/>
    </source>
</evidence>
<keyword evidence="7" id="KW-0175">Coiled coil</keyword>
<feature type="domain" description="Protein kinase" evidence="9">
    <location>
        <begin position="344"/>
        <end position="621"/>
    </location>
</feature>
<keyword evidence="2" id="KW-0808">Transferase</keyword>
<dbReference type="EMBL" id="BTSY01000003">
    <property type="protein sequence ID" value="GMT19429.1"/>
    <property type="molecule type" value="Genomic_DNA"/>
</dbReference>
<dbReference type="GO" id="GO:0005524">
    <property type="term" value="F:ATP binding"/>
    <property type="evidence" value="ECO:0007669"/>
    <property type="project" value="UniProtKB-UniRule"/>
</dbReference>
<feature type="compositionally biased region" description="Basic and acidic residues" evidence="8">
    <location>
        <begin position="88"/>
        <end position="97"/>
    </location>
</feature>
<dbReference type="SMART" id="SM00220">
    <property type="entry name" value="S_TKc"/>
    <property type="match status" value="1"/>
</dbReference>
<keyword evidence="1" id="KW-0723">Serine/threonine-protein kinase</keyword>
<sequence>SRVGSNASSYANGDGGGGGGGGQMGGGIEENNHNHWPLGLHHQTAASPSRVTPTPHSSSDSNSSPPTSRDGFSLPSRMDEETQTDDVQDSRVDAATMHDEITKRDRMIDDLRKQCDEHQRVASDRKQRLDAGKEIIRQLLVERNELERKALREKTTNDNPRIGCYQLVRQGDSFRDTWITGYAHEDLKARIQKIQDERDDIERELKLLKKRKPHSKETKSSRSLTAQMNALADVKPSSDQLSGGGSSMASSILLSSNPGCSSTSNDDGFTRPELPLAPLTLMEYQEQEEICRLRKDHLKKVEQDIASDKEKLERETQSHIREYKRSNNERDSSHKHHPVLNFRYLLLSLLGKGGFSEVWKAFDLEENRYVACKIHHVNKEWKEEKKANYVKHAMREKDIHRTLNHERIVKLHDLFTIDNHSFCTVLEYCGGNDLDFYLKQNKSISEKEARNIIMQVSSALMYLAERKPPIIHYDLKPANILLEHGTASGAIKITDFGLSKVMENSDDVDSIELTSQFAGTYWYLPPETFMIGHSPPKISSKVDVWSVGVILYQCIYGKRPFGHEQSQQKILEEKTIIKAKEVNFPIKPLISPSAQNFIRRCLQYHKEDRADVFELAQHEFFKFGSRSEKKLAPASPASRMGKVESMEE</sequence>